<dbReference type="OrthoDB" id="9785675at2"/>
<protein>
    <submittedName>
        <fullName evidence="7">RNA polymerase sigma factor</fullName>
    </submittedName>
</protein>
<evidence type="ECO:0000313" key="7">
    <source>
        <dbReference type="EMBL" id="TKC16290.1"/>
    </source>
</evidence>
<dbReference type="AlphaFoldDB" id="A0A4V5P0Y4"/>
<dbReference type="InterPro" id="IPR007627">
    <property type="entry name" value="RNA_pol_sigma70_r2"/>
</dbReference>
<organism evidence="7 8">
    <name type="scientific">Robertmurraya kyonggiensis</name>
    <dbReference type="NCBI Taxonomy" id="1037680"/>
    <lineage>
        <taxon>Bacteria</taxon>
        <taxon>Bacillati</taxon>
        <taxon>Bacillota</taxon>
        <taxon>Bacilli</taxon>
        <taxon>Bacillales</taxon>
        <taxon>Bacillaceae</taxon>
        <taxon>Robertmurraya</taxon>
    </lineage>
</organism>
<reference evidence="7 8" key="1">
    <citation type="journal article" date="2011" name="J. Microbiol.">
        <title>Bacillus kyonggiensis sp. nov., isolated from soil of a lettuce field.</title>
        <authorList>
            <person name="Dong K."/>
            <person name="Lee S."/>
        </authorList>
    </citation>
    <scope>NUCLEOTIDE SEQUENCE [LARGE SCALE GENOMIC DNA]</scope>
    <source>
        <strain evidence="7 8">NB22</strain>
    </source>
</reference>
<dbReference type="InterPro" id="IPR036388">
    <property type="entry name" value="WH-like_DNA-bd_sf"/>
</dbReference>
<feature type="domain" description="RNA polymerase sigma factor 70 region 4 type 2" evidence="6">
    <location>
        <begin position="109"/>
        <end position="158"/>
    </location>
</feature>
<dbReference type="InterPro" id="IPR013325">
    <property type="entry name" value="RNA_pol_sigma_r2"/>
</dbReference>
<dbReference type="InterPro" id="IPR014284">
    <property type="entry name" value="RNA_pol_sigma-70_dom"/>
</dbReference>
<dbReference type="GO" id="GO:0003677">
    <property type="term" value="F:DNA binding"/>
    <property type="evidence" value="ECO:0007669"/>
    <property type="project" value="InterPro"/>
</dbReference>
<comment type="caution">
    <text evidence="7">The sequence shown here is derived from an EMBL/GenBank/DDBJ whole genome shotgun (WGS) entry which is preliminary data.</text>
</comment>
<dbReference type="Gene3D" id="1.10.1740.10">
    <property type="match status" value="1"/>
</dbReference>
<evidence type="ECO:0000256" key="2">
    <source>
        <dbReference type="ARBA" id="ARBA00023015"/>
    </source>
</evidence>
<evidence type="ECO:0000259" key="6">
    <source>
        <dbReference type="Pfam" id="PF08281"/>
    </source>
</evidence>
<dbReference type="EMBL" id="SWBM01000003">
    <property type="protein sequence ID" value="TKC16290.1"/>
    <property type="molecule type" value="Genomic_DNA"/>
</dbReference>
<proteinExistence type="inferred from homology"/>
<sequence length="171" mass="20750">MKQQQQFENWICENGHLLLKFIYRQVRNKELSEDLYQEVLISAYLALPNFEERSQMKSWIFKIAINKCRDYWRKEQTVRKFWEEKVYHYDVDSTIPLPEESVISKCTKEEMIETINELPVMYREPMLLYYFYDQSLLEISSSKNVPISTVKTRMRRARFQLKEKVDALVAL</sequence>
<dbReference type="PANTHER" id="PTHR43133:SF60">
    <property type="entry name" value="RNA POLYMERASE SIGMA FACTOR SIGV"/>
    <property type="match status" value="1"/>
</dbReference>
<dbReference type="GO" id="GO:0006352">
    <property type="term" value="P:DNA-templated transcription initiation"/>
    <property type="evidence" value="ECO:0007669"/>
    <property type="project" value="InterPro"/>
</dbReference>
<dbReference type="GO" id="GO:0016987">
    <property type="term" value="F:sigma factor activity"/>
    <property type="evidence" value="ECO:0007669"/>
    <property type="project" value="UniProtKB-KW"/>
</dbReference>
<name>A0A4V5P0Y4_9BACI</name>
<keyword evidence="4" id="KW-0804">Transcription</keyword>
<evidence type="ECO:0000256" key="1">
    <source>
        <dbReference type="ARBA" id="ARBA00010641"/>
    </source>
</evidence>
<keyword evidence="2" id="KW-0805">Transcription regulation</keyword>
<dbReference type="Pfam" id="PF04542">
    <property type="entry name" value="Sigma70_r2"/>
    <property type="match status" value="1"/>
</dbReference>
<dbReference type="InterPro" id="IPR039425">
    <property type="entry name" value="RNA_pol_sigma-70-like"/>
</dbReference>
<evidence type="ECO:0000259" key="5">
    <source>
        <dbReference type="Pfam" id="PF04542"/>
    </source>
</evidence>
<comment type="similarity">
    <text evidence="1">Belongs to the sigma-70 factor family. ECF subfamily.</text>
</comment>
<keyword evidence="3" id="KW-0731">Sigma factor</keyword>
<evidence type="ECO:0000256" key="3">
    <source>
        <dbReference type="ARBA" id="ARBA00023082"/>
    </source>
</evidence>
<dbReference type="NCBIfam" id="TIGR02937">
    <property type="entry name" value="sigma70-ECF"/>
    <property type="match status" value="1"/>
</dbReference>
<keyword evidence="8" id="KW-1185">Reference proteome</keyword>
<dbReference type="InterPro" id="IPR013249">
    <property type="entry name" value="RNA_pol_sigma70_r4_t2"/>
</dbReference>
<dbReference type="Pfam" id="PF08281">
    <property type="entry name" value="Sigma70_r4_2"/>
    <property type="match status" value="1"/>
</dbReference>
<evidence type="ECO:0000256" key="4">
    <source>
        <dbReference type="ARBA" id="ARBA00023163"/>
    </source>
</evidence>
<dbReference type="SUPFAM" id="SSF88946">
    <property type="entry name" value="Sigma2 domain of RNA polymerase sigma factors"/>
    <property type="match status" value="1"/>
</dbReference>
<dbReference type="Gene3D" id="1.10.10.10">
    <property type="entry name" value="Winged helix-like DNA-binding domain superfamily/Winged helix DNA-binding domain"/>
    <property type="match status" value="1"/>
</dbReference>
<gene>
    <name evidence="7" type="ORF">FA727_15165</name>
</gene>
<evidence type="ECO:0000313" key="8">
    <source>
        <dbReference type="Proteomes" id="UP000307756"/>
    </source>
</evidence>
<dbReference type="PANTHER" id="PTHR43133">
    <property type="entry name" value="RNA POLYMERASE ECF-TYPE SIGMA FACTO"/>
    <property type="match status" value="1"/>
</dbReference>
<accession>A0A4V5P0Y4</accession>
<dbReference type="InterPro" id="IPR013324">
    <property type="entry name" value="RNA_pol_sigma_r3/r4-like"/>
</dbReference>
<dbReference type="SUPFAM" id="SSF88659">
    <property type="entry name" value="Sigma3 and sigma4 domains of RNA polymerase sigma factors"/>
    <property type="match status" value="1"/>
</dbReference>
<dbReference type="CDD" id="cd06171">
    <property type="entry name" value="Sigma70_r4"/>
    <property type="match status" value="1"/>
</dbReference>
<dbReference type="RefSeq" id="WP_136832201.1">
    <property type="nucleotide sequence ID" value="NZ_SWBM01000003.1"/>
</dbReference>
<dbReference type="Proteomes" id="UP000307756">
    <property type="component" value="Unassembled WGS sequence"/>
</dbReference>
<feature type="domain" description="RNA polymerase sigma-70 region 2" evidence="5">
    <location>
        <begin position="13"/>
        <end position="76"/>
    </location>
</feature>